<keyword evidence="7" id="KW-1185">Reference proteome</keyword>
<comment type="similarity">
    <text evidence="3">Belongs to the GST superfamily. Sigma family.</text>
</comment>
<evidence type="ECO:0000256" key="2">
    <source>
        <dbReference type="ARBA" id="ARBA00022679"/>
    </source>
</evidence>
<dbReference type="PANTHER" id="PTHR11571:SF224">
    <property type="entry name" value="HEMATOPOIETIC PROSTAGLANDIN D SYNTHASE"/>
    <property type="match status" value="1"/>
</dbReference>
<dbReference type="InterPro" id="IPR036249">
    <property type="entry name" value="Thioredoxin-like_sf"/>
</dbReference>
<dbReference type="EC" id="2.5.1.18" evidence="1"/>
<dbReference type="PANTHER" id="PTHR11571">
    <property type="entry name" value="GLUTATHIONE S-TRANSFERASE"/>
    <property type="match status" value="1"/>
</dbReference>
<evidence type="ECO:0000259" key="5">
    <source>
        <dbReference type="PROSITE" id="PS50404"/>
    </source>
</evidence>
<dbReference type="Gene3D" id="1.20.1050.130">
    <property type="match status" value="1"/>
</dbReference>
<evidence type="ECO:0000256" key="4">
    <source>
        <dbReference type="ARBA" id="ARBA00047960"/>
    </source>
</evidence>
<keyword evidence="2" id="KW-0808">Transferase</keyword>
<dbReference type="SFLD" id="SFLDS00019">
    <property type="entry name" value="Glutathione_Transferase_(cytos"/>
    <property type="match status" value="1"/>
</dbReference>
<name>A0AAV5SS03_9BILA</name>
<dbReference type="InterPro" id="IPR004045">
    <property type="entry name" value="Glutathione_S-Trfase_N"/>
</dbReference>
<evidence type="ECO:0000256" key="3">
    <source>
        <dbReference type="ARBA" id="ARBA00038317"/>
    </source>
</evidence>
<dbReference type="InterPro" id="IPR050213">
    <property type="entry name" value="GST_superfamily"/>
</dbReference>
<dbReference type="GO" id="GO:0006749">
    <property type="term" value="P:glutathione metabolic process"/>
    <property type="evidence" value="ECO:0007669"/>
    <property type="project" value="TreeGrafter"/>
</dbReference>
<dbReference type="Pfam" id="PF02798">
    <property type="entry name" value="GST_N"/>
    <property type="match status" value="1"/>
</dbReference>
<dbReference type="PROSITE" id="PS50404">
    <property type="entry name" value="GST_NTER"/>
    <property type="match status" value="1"/>
</dbReference>
<dbReference type="CDD" id="cd03039">
    <property type="entry name" value="GST_N_Sigma_like"/>
    <property type="match status" value="1"/>
</dbReference>
<feature type="domain" description="GST N-terminal" evidence="5">
    <location>
        <begin position="1"/>
        <end position="75"/>
    </location>
</feature>
<sequence length="94" mass="10476">KLIYSNNKGRAEVARQLFHLAGVPFEDFRIPPSDWSSIKAKTPFGQVPVLEVDGKQLPQSFAINRYLAKQFGFAGASSFEAAWVDAIADQLKDY</sequence>
<reference evidence="6" key="1">
    <citation type="submission" date="2023-10" db="EMBL/GenBank/DDBJ databases">
        <title>Genome assembly of Pristionchus species.</title>
        <authorList>
            <person name="Yoshida K."/>
            <person name="Sommer R.J."/>
        </authorList>
    </citation>
    <scope>NUCLEOTIDE SEQUENCE</scope>
    <source>
        <strain evidence="6">RS0144</strain>
    </source>
</reference>
<dbReference type="InterPro" id="IPR040079">
    <property type="entry name" value="Glutathione_S-Trfase"/>
</dbReference>
<dbReference type="SUPFAM" id="SSF52833">
    <property type="entry name" value="Thioredoxin-like"/>
    <property type="match status" value="1"/>
</dbReference>
<dbReference type="EMBL" id="BTSX01000002">
    <property type="protein sequence ID" value="GMS85835.1"/>
    <property type="molecule type" value="Genomic_DNA"/>
</dbReference>
<evidence type="ECO:0000256" key="1">
    <source>
        <dbReference type="ARBA" id="ARBA00012452"/>
    </source>
</evidence>
<accession>A0AAV5SS03</accession>
<dbReference type="AlphaFoldDB" id="A0AAV5SS03"/>
<evidence type="ECO:0000313" key="7">
    <source>
        <dbReference type="Proteomes" id="UP001432027"/>
    </source>
</evidence>
<dbReference type="FunFam" id="3.40.30.10:FF:000189">
    <property type="entry name" value="Glutathione S-Transferase"/>
    <property type="match status" value="1"/>
</dbReference>
<feature type="non-terminal residue" evidence="6">
    <location>
        <position position="94"/>
    </location>
</feature>
<feature type="non-terminal residue" evidence="6">
    <location>
        <position position="1"/>
    </location>
</feature>
<dbReference type="GO" id="GO:0004364">
    <property type="term" value="F:glutathione transferase activity"/>
    <property type="evidence" value="ECO:0007669"/>
    <property type="project" value="UniProtKB-EC"/>
</dbReference>
<dbReference type="Proteomes" id="UP001432027">
    <property type="component" value="Unassembled WGS sequence"/>
</dbReference>
<gene>
    <name evidence="6" type="ORF">PENTCL1PPCAC_8010</name>
</gene>
<comment type="catalytic activity">
    <reaction evidence="4">
        <text>RX + glutathione = an S-substituted glutathione + a halide anion + H(+)</text>
        <dbReference type="Rhea" id="RHEA:16437"/>
        <dbReference type="ChEBI" id="CHEBI:15378"/>
        <dbReference type="ChEBI" id="CHEBI:16042"/>
        <dbReference type="ChEBI" id="CHEBI:17792"/>
        <dbReference type="ChEBI" id="CHEBI:57925"/>
        <dbReference type="ChEBI" id="CHEBI:90779"/>
        <dbReference type="EC" id="2.5.1.18"/>
    </reaction>
</comment>
<proteinExistence type="inferred from homology"/>
<evidence type="ECO:0000313" key="6">
    <source>
        <dbReference type="EMBL" id="GMS85835.1"/>
    </source>
</evidence>
<protein>
    <recommendedName>
        <fullName evidence="1">glutathione transferase</fullName>
        <ecNumber evidence="1">2.5.1.18</ecNumber>
    </recommendedName>
</protein>
<comment type="caution">
    <text evidence="6">The sequence shown here is derived from an EMBL/GenBank/DDBJ whole genome shotgun (WGS) entry which is preliminary data.</text>
</comment>
<organism evidence="6 7">
    <name type="scientific">Pristionchus entomophagus</name>
    <dbReference type="NCBI Taxonomy" id="358040"/>
    <lineage>
        <taxon>Eukaryota</taxon>
        <taxon>Metazoa</taxon>
        <taxon>Ecdysozoa</taxon>
        <taxon>Nematoda</taxon>
        <taxon>Chromadorea</taxon>
        <taxon>Rhabditida</taxon>
        <taxon>Rhabditina</taxon>
        <taxon>Diplogasteromorpha</taxon>
        <taxon>Diplogasteroidea</taxon>
        <taxon>Neodiplogasteridae</taxon>
        <taxon>Pristionchus</taxon>
    </lineage>
</organism>